<proteinExistence type="predicted"/>
<name>A0A164XML9_9CRUS</name>
<reference evidence="1 2" key="1">
    <citation type="submission" date="2016-03" db="EMBL/GenBank/DDBJ databases">
        <title>EvidentialGene: Evidence-directed Construction of Genes on Genomes.</title>
        <authorList>
            <person name="Gilbert D.G."/>
            <person name="Choi J.-H."/>
            <person name="Mockaitis K."/>
            <person name="Colbourne J."/>
            <person name="Pfrender M."/>
        </authorList>
    </citation>
    <scope>NUCLEOTIDE SEQUENCE [LARGE SCALE GENOMIC DNA]</scope>
    <source>
        <strain evidence="1 2">Xinb3</strain>
        <tissue evidence="1">Complete organism</tissue>
    </source>
</reference>
<dbReference type="EMBL" id="LRGB01000958">
    <property type="protein sequence ID" value="KZS14388.1"/>
    <property type="molecule type" value="Genomic_DNA"/>
</dbReference>
<dbReference type="AlphaFoldDB" id="A0A164XML9"/>
<keyword evidence="2" id="KW-1185">Reference proteome</keyword>
<comment type="caution">
    <text evidence="1">The sequence shown here is derived from an EMBL/GenBank/DDBJ whole genome shotgun (WGS) entry which is preliminary data.</text>
</comment>
<evidence type="ECO:0000313" key="2">
    <source>
        <dbReference type="Proteomes" id="UP000076858"/>
    </source>
</evidence>
<protein>
    <submittedName>
        <fullName evidence="1">Uncharacterized protein</fullName>
    </submittedName>
</protein>
<accession>A0A164XML9</accession>
<evidence type="ECO:0000313" key="1">
    <source>
        <dbReference type="EMBL" id="KZS14388.1"/>
    </source>
</evidence>
<gene>
    <name evidence="1" type="ORF">APZ42_020268</name>
</gene>
<sequence length="45" mass="5052">MKLSADASLKISIVPKSQLQVTCPVLFGLFLTMRKISSRETSRRN</sequence>
<organism evidence="1 2">
    <name type="scientific">Daphnia magna</name>
    <dbReference type="NCBI Taxonomy" id="35525"/>
    <lineage>
        <taxon>Eukaryota</taxon>
        <taxon>Metazoa</taxon>
        <taxon>Ecdysozoa</taxon>
        <taxon>Arthropoda</taxon>
        <taxon>Crustacea</taxon>
        <taxon>Branchiopoda</taxon>
        <taxon>Diplostraca</taxon>
        <taxon>Cladocera</taxon>
        <taxon>Anomopoda</taxon>
        <taxon>Daphniidae</taxon>
        <taxon>Daphnia</taxon>
    </lineage>
</organism>
<dbReference type="Proteomes" id="UP000076858">
    <property type="component" value="Unassembled WGS sequence"/>
</dbReference>